<dbReference type="Proteomes" id="UP000662814">
    <property type="component" value="Chromosome"/>
</dbReference>
<proteinExistence type="predicted"/>
<sequence>MSDDLDRIMQAMKANGITVTVKSAPGAAFAPVRESGIVAQAAKRNGIWYDAADKETP</sequence>
<accession>A0ABX6YLM2</accession>
<dbReference type="EMBL" id="CP061169">
    <property type="protein sequence ID" value="QPZ39716.1"/>
    <property type="molecule type" value="Genomic_DNA"/>
</dbReference>
<protein>
    <submittedName>
        <fullName evidence="1">Uncharacterized protein</fullName>
    </submittedName>
</protein>
<name>A0ABX6YLM2_9MICO</name>
<reference evidence="1 2" key="1">
    <citation type="submission" date="2020-12" db="EMBL/GenBank/DDBJ databases">
        <title>Microbacterium sp. HY060.</title>
        <authorList>
            <person name="Zhou J."/>
        </authorList>
    </citation>
    <scope>NUCLEOTIDE SEQUENCE [LARGE SCALE GENOMIC DNA]</scope>
    <source>
        <strain evidence="1 2">HY60</strain>
    </source>
</reference>
<evidence type="ECO:0000313" key="1">
    <source>
        <dbReference type="EMBL" id="QPZ39716.1"/>
    </source>
</evidence>
<gene>
    <name evidence="1" type="ORF">HCR76_06635</name>
</gene>
<keyword evidence="2" id="KW-1185">Reference proteome</keyword>
<organism evidence="1 2">
    <name type="scientific">Paramicrobacterium chengjingii</name>
    <dbReference type="NCBI Taxonomy" id="2769067"/>
    <lineage>
        <taxon>Bacteria</taxon>
        <taxon>Bacillati</taxon>
        <taxon>Actinomycetota</taxon>
        <taxon>Actinomycetes</taxon>
        <taxon>Micrococcales</taxon>
        <taxon>Microbacteriaceae</taxon>
        <taxon>Paramicrobacterium</taxon>
    </lineage>
</organism>
<dbReference type="RefSeq" id="WP_166989353.1">
    <property type="nucleotide sequence ID" value="NZ_CP061169.1"/>
</dbReference>
<evidence type="ECO:0000313" key="2">
    <source>
        <dbReference type="Proteomes" id="UP000662814"/>
    </source>
</evidence>